<sequence>MGSTASKPEPQYSTPLECLLANLRTLRLKGYIRPKQLTFLCSQAWPQYSLDNGSQWPATGTLDFDVLRDLDNYCRRTGKWSEVPYVQAFWALRSRPTLCTTCAPSQILLTMAPPTPPSRAKPTPPVSESSAFSVPPEDLVAPPPYTSPTAPTPSSPVPAPSSPTSAPLSPAASSPTSAPLSPAASSPTSAPLSPAAPSPTSAPVTAPTTPPHTSSVDTQPTETIHPPPTPILYPPLPTLTPSPSPVSSHTRSHGQSSRNSFPRAPAPLLPLRQVAGAEGLAQVHVPFSLHDLSQIEAKLGSFSSNPTHYIKQFTQLTRSYALTWKDIYVVLGSTTTLEERQAIWTAARAQADQRHFANPSPERPPGAEAVPDTDPDWDYQETGGGELRVRYMVECLLDGMEATSNKVVNFLKLDEITQGPDENPAMFLNRLTEALTQYTRLAPDSPAGAVTLASCFISQSAPDIRKKLAKANEGPQTPIRDLVKMAFKVYNAREETAEANRKARLKQKAELQASLLNQHTQALVAALRPATGSGPQKPPPGACFKCGKEGHWAKTCPNPRPPTKPCPKCRQHGHWASDCPSASRALTLGGKGPERPKVTPSPDPTLQLLTFDED</sequence>
<feature type="domain" description="CCHC-type" evidence="6">
    <location>
        <begin position="543"/>
        <end position="558"/>
    </location>
</feature>
<dbReference type="SUPFAM" id="SSF57756">
    <property type="entry name" value="Retrovirus zinc finger-like domains"/>
    <property type="match status" value="1"/>
</dbReference>
<dbReference type="InterPro" id="IPR008916">
    <property type="entry name" value="Retrov_capsid_C"/>
</dbReference>
<name>A0ABM4HT01_ODOVR</name>
<dbReference type="RefSeq" id="XP_070318702.1">
    <property type="nucleotide sequence ID" value="XM_070462601.1"/>
</dbReference>
<dbReference type="Gene3D" id="1.10.375.10">
    <property type="entry name" value="Human Immunodeficiency Virus Type 1 Capsid Protein"/>
    <property type="match status" value="1"/>
</dbReference>
<keyword evidence="2 4" id="KW-0863">Zinc-finger</keyword>
<dbReference type="Pfam" id="PF02093">
    <property type="entry name" value="Gag_p30"/>
    <property type="match status" value="1"/>
</dbReference>
<organism evidence="7 8">
    <name type="scientific">Odocoileus virginianus</name>
    <name type="common">White-tailed deer</name>
    <dbReference type="NCBI Taxonomy" id="9874"/>
    <lineage>
        <taxon>Eukaryota</taxon>
        <taxon>Metazoa</taxon>
        <taxon>Chordata</taxon>
        <taxon>Craniata</taxon>
        <taxon>Vertebrata</taxon>
        <taxon>Euteleostomi</taxon>
        <taxon>Mammalia</taxon>
        <taxon>Eutheria</taxon>
        <taxon>Laurasiatheria</taxon>
        <taxon>Artiodactyla</taxon>
        <taxon>Ruminantia</taxon>
        <taxon>Pecora</taxon>
        <taxon>Cervidae</taxon>
        <taxon>Odocoileinae</taxon>
        <taxon>Odocoileus</taxon>
    </lineage>
</organism>
<dbReference type="SUPFAM" id="SSF47836">
    <property type="entry name" value="Retroviral matrix proteins"/>
    <property type="match status" value="1"/>
</dbReference>
<dbReference type="Proteomes" id="UP001652640">
    <property type="component" value="Unplaced"/>
</dbReference>
<evidence type="ECO:0000313" key="8">
    <source>
        <dbReference type="RefSeq" id="XP_070318702.1"/>
    </source>
</evidence>
<evidence type="ECO:0000256" key="2">
    <source>
        <dbReference type="ARBA" id="ARBA00022771"/>
    </source>
</evidence>
<dbReference type="Gene3D" id="4.10.60.10">
    <property type="entry name" value="Zinc finger, CCHC-type"/>
    <property type="match status" value="1"/>
</dbReference>
<evidence type="ECO:0000256" key="4">
    <source>
        <dbReference type="PROSITE-ProRule" id="PRU00047"/>
    </source>
</evidence>
<dbReference type="PROSITE" id="PS50158">
    <property type="entry name" value="ZF_CCHC"/>
    <property type="match status" value="2"/>
</dbReference>
<dbReference type="InterPro" id="IPR001878">
    <property type="entry name" value="Znf_CCHC"/>
</dbReference>
<protein>
    <recommendedName>
        <fullName evidence="6">CCHC-type domain-containing protein</fullName>
    </recommendedName>
</protein>
<dbReference type="Gene3D" id="1.10.150.180">
    <property type="entry name" value="Gamma-retroviral matrix domain"/>
    <property type="match status" value="1"/>
</dbReference>
<dbReference type="PANTHER" id="PTHR33166">
    <property type="entry name" value="GAG_P30 DOMAIN-CONTAINING PROTEIN"/>
    <property type="match status" value="1"/>
</dbReference>
<evidence type="ECO:0000256" key="3">
    <source>
        <dbReference type="ARBA" id="ARBA00022833"/>
    </source>
</evidence>
<proteinExistence type="predicted"/>
<evidence type="ECO:0000259" key="6">
    <source>
        <dbReference type="PROSITE" id="PS50158"/>
    </source>
</evidence>
<feature type="region of interest" description="Disordered" evidence="5">
    <location>
        <begin position="585"/>
        <end position="614"/>
    </location>
</feature>
<feature type="domain" description="CCHC-type" evidence="6">
    <location>
        <begin position="566"/>
        <end position="581"/>
    </location>
</feature>
<feature type="compositionally biased region" description="Pro residues" evidence="5">
    <location>
        <begin position="113"/>
        <end position="125"/>
    </location>
</feature>
<evidence type="ECO:0000256" key="1">
    <source>
        <dbReference type="ARBA" id="ARBA00022723"/>
    </source>
</evidence>
<accession>A0ABM4HT01</accession>
<gene>
    <name evidence="8" type="primary">LOC110145671</name>
</gene>
<dbReference type="Pfam" id="PF00098">
    <property type="entry name" value="zf-CCHC"/>
    <property type="match status" value="2"/>
</dbReference>
<keyword evidence="1" id="KW-0479">Metal-binding</keyword>
<dbReference type="Gene3D" id="1.10.1200.30">
    <property type="match status" value="1"/>
</dbReference>
<dbReference type="InterPro" id="IPR010999">
    <property type="entry name" value="Retrovr_matrix"/>
</dbReference>
<dbReference type="InterPro" id="IPR036875">
    <property type="entry name" value="Znf_CCHC_sf"/>
</dbReference>
<feature type="region of interest" description="Disordered" evidence="5">
    <location>
        <begin position="113"/>
        <end position="265"/>
    </location>
</feature>
<keyword evidence="7" id="KW-1185">Reference proteome</keyword>
<keyword evidence="3" id="KW-0862">Zinc</keyword>
<dbReference type="InterPro" id="IPR008919">
    <property type="entry name" value="Retrov_capsid_N"/>
</dbReference>
<dbReference type="SUPFAM" id="SSF47943">
    <property type="entry name" value="Retrovirus capsid protein, N-terminal core domain"/>
    <property type="match status" value="1"/>
</dbReference>
<dbReference type="InterPro" id="IPR036946">
    <property type="entry name" value="G_retro_matrix_sf"/>
</dbReference>
<evidence type="ECO:0000313" key="7">
    <source>
        <dbReference type="Proteomes" id="UP001652640"/>
    </source>
</evidence>
<dbReference type="GeneID" id="110145671"/>
<feature type="region of interest" description="Disordered" evidence="5">
    <location>
        <begin position="352"/>
        <end position="376"/>
    </location>
</feature>
<dbReference type="InterPro" id="IPR003036">
    <property type="entry name" value="Gag_P30"/>
</dbReference>
<feature type="compositionally biased region" description="Pro residues" evidence="5">
    <location>
        <begin position="141"/>
        <end position="161"/>
    </location>
</feature>
<dbReference type="SMART" id="SM00343">
    <property type="entry name" value="ZnF_C2HC"/>
    <property type="match status" value="2"/>
</dbReference>
<feature type="compositionally biased region" description="Pro residues" evidence="5">
    <location>
        <begin position="225"/>
        <end position="244"/>
    </location>
</feature>
<evidence type="ECO:0000256" key="5">
    <source>
        <dbReference type="SAM" id="MobiDB-lite"/>
    </source>
</evidence>
<feature type="compositionally biased region" description="Low complexity" evidence="5">
    <location>
        <begin position="162"/>
        <end position="224"/>
    </location>
</feature>
<dbReference type="InterPro" id="IPR050462">
    <property type="entry name" value="Retroviral_Gag-Pol_poly"/>
</dbReference>
<reference evidence="8" key="1">
    <citation type="submission" date="2025-08" db="UniProtKB">
        <authorList>
            <consortium name="RefSeq"/>
        </authorList>
    </citation>
    <scope>IDENTIFICATION</scope>
    <source>
        <tissue evidence="8">Tongue muscle</tissue>
    </source>
</reference>